<evidence type="ECO:0000313" key="2">
    <source>
        <dbReference type="Proteomes" id="UP001056873"/>
    </source>
</evidence>
<gene>
    <name evidence="1" type="ORF">KFQ06_07290</name>
</gene>
<accession>A0ABY5CXV7</accession>
<dbReference type="PANTHER" id="PTHR38460:SF1">
    <property type="entry name" value="TAUTOMERASE YOLI-RELATED"/>
    <property type="match status" value="1"/>
</dbReference>
<protein>
    <submittedName>
        <fullName evidence="1">Tautomerase family protein</fullName>
    </submittedName>
</protein>
<dbReference type="InterPro" id="IPR014347">
    <property type="entry name" value="Tautomerase/MIF_sf"/>
</dbReference>
<dbReference type="EMBL" id="CP074347">
    <property type="protein sequence ID" value="USV02305.1"/>
    <property type="molecule type" value="Genomic_DNA"/>
</dbReference>
<proteinExistence type="predicted"/>
<keyword evidence="2" id="KW-1185">Reference proteome</keyword>
<sequence>MPFSRIALHQGKSAEYLQRLSDTLHRALVETFGVPQADKFQAIDQYRPGELIYDRDYLGGPRSIDFVLFYITCGRPRDTATKQRFYRRLASLLQEDLQLRPEDVMVVIVTSQRDEWSFSAGRASMIESQA</sequence>
<dbReference type="Pfam" id="PF14552">
    <property type="entry name" value="Tautomerase_2"/>
    <property type="match status" value="1"/>
</dbReference>
<name>A0ABY5CXV7_9GAMM</name>
<dbReference type="SUPFAM" id="SSF55331">
    <property type="entry name" value="Tautomerase/MIF"/>
    <property type="match status" value="1"/>
</dbReference>
<evidence type="ECO:0000313" key="1">
    <source>
        <dbReference type="EMBL" id="USV02305.1"/>
    </source>
</evidence>
<dbReference type="Proteomes" id="UP001056873">
    <property type="component" value="Chromosome"/>
</dbReference>
<dbReference type="InterPro" id="IPR037479">
    <property type="entry name" value="Tauto_MSAD"/>
</dbReference>
<dbReference type="RefSeq" id="WP_252961642.1">
    <property type="nucleotide sequence ID" value="NZ_CAMIPH010000009.1"/>
</dbReference>
<reference evidence="1" key="1">
    <citation type="journal article" date="2022" name="BMC Genomics">
        <title>Genome sequence of the entomopathogenic Serratia entomophila isolate 626 and characterisation of the species specific itaconate degradation pathway.</title>
        <authorList>
            <person name="Vaughan A.L."/>
            <person name="Altermann E."/>
            <person name="Glare T.R."/>
            <person name="Hurst M.R.H."/>
        </authorList>
    </citation>
    <scope>NUCLEOTIDE SEQUENCE</scope>
    <source>
        <strain evidence="1">626</strain>
    </source>
</reference>
<organism evidence="1 2">
    <name type="scientific">Serratia entomophila</name>
    <dbReference type="NCBI Taxonomy" id="42906"/>
    <lineage>
        <taxon>Bacteria</taxon>
        <taxon>Pseudomonadati</taxon>
        <taxon>Pseudomonadota</taxon>
        <taxon>Gammaproteobacteria</taxon>
        <taxon>Enterobacterales</taxon>
        <taxon>Yersiniaceae</taxon>
        <taxon>Serratia</taxon>
    </lineage>
</organism>
<dbReference type="PANTHER" id="PTHR38460">
    <property type="entry name" value="TAUTOMERASE YOLI-RELATED"/>
    <property type="match status" value="1"/>
</dbReference>
<dbReference type="Gene3D" id="3.30.429.10">
    <property type="entry name" value="Macrophage Migration Inhibitory Factor"/>
    <property type="match status" value="1"/>
</dbReference>